<dbReference type="InterPro" id="IPR027417">
    <property type="entry name" value="P-loop_NTPase"/>
</dbReference>
<dbReference type="RefSeq" id="WP_125250238.1">
    <property type="nucleotide sequence ID" value="NZ_RSEB01000012.1"/>
</dbReference>
<evidence type="ECO:0000313" key="1">
    <source>
        <dbReference type="EMBL" id="RRR95560.1"/>
    </source>
</evidence>
<proteinExistence type="predicted"/>
<dbReference type="Proteomes" id="UP000277256">
    <property type="component" value="Unassembled WGS sequence"/>
</dbReference>
<comment type="caution">
    <text evidence="1">The sequence shown here is derived from an EMBL/GenBank/DDBJ whole genome shotgun (WGS) entry which is preliminary data.</text>
</comment>
<accession>A0A426URM1</accession>
<sequence length="339" mass="36378">MFDHDDHTPPPPEDTDLGVFAPPKRRVAWSATDLMDAHFPEPKWAVPGMICEGVNLFCGPPKVGKSWASLGLGLDIAAGGVAFGSIPVNAGPVLYLALEDTARRLQSRMRTLLAGNRAPEQLTIVTECPRLDNGGAEMIDGWLTAHPTARLVVVDVFAKIRPAAAHGSNAYDADYAAIGAIKRLADKHAVAFLVVHHVRKAGSDDFLSEVSGTNGIAGAADATLVLKRGRGKADGLLHITGRDVEEVEHAFSFDPARGAWRLLDGDPRKLTQTDNHSTVHDWLLDNPESGPTAIVAGTGLNPESVKTTLRRGEKQGWFKPIGRGKWLAIDSGREAESMF</sequence>
<evidence type="ECO:0000313" key="2">
    <source>
        <dbReference type="Proteomes" id="UP000277256"/>
    </source>
</evidence>
<dbReference type="Pfam" id="PF13481">
    <property type="entry name" value="AAA_25"/>
    <property type="match status" value="1"/>
</dbReference>
<dbReference type="OrthoDB" id="9775547at2"/>
<protein>
    <submittedName>
        <fullName evidence="1">AAA family ATPase</fullName>
    </submittedName>
</protein>
<dbReference type="Gene3D" id="3.40.50.300">
    <property type="entry name" value="P-loop containing nucleotide triphosphate hydrolases"/>
    <property type="match status" value="1"/>
</dbReference>
<reference evidence="1 2" key="1">
    <citation type="submission" date="2018-12" db="EMBL/GenBank/DDBJ databases">
        <title>Glycomyces sp. YIM 121974 draft genome.</title>
        <authorList>
            <person name="Li Q."/>
        </authorList>
    </citation>
    <scope>NUCLEOTIDE SEQUENCE [LARGE SCALE GENOMIC DNA]</scope>
    <source>
        <strain evidence="1 2">YIM 121974</strain>
    </source>
</reference>
<dbReference type="SUPFAM" id="SSF52540">
    <property type="entry name" value="P-loop containing nucleoside triphosphate hydrolases"/>
    <property type="match status" value="1"/>
</dbReference>
<dbReference type="EMBL" id="RSEB01000012">
    <property type="protein sequence ID" value="RRR95560.1"/>
    <property type="molecule type" value="Genomic_DNA"/>
</dbReference>
<dbReference type="AlphaFoldDB" id="A0A426URM1"/>
<keyword evidence="2" id="KW-1185">Reference proteome</keyword>
<organism evidence="1 2">
    <name type="scientific">Glycomyces terrestris</name>
    <dbReference type="NCBI Taxonomy" id="2493553"/>
    <lineage>
        <taxon>Bacteria</taxon>
        <taxon>Bacillati</taxon>
        <taxon>Actinomycetota</taxon>
        <taxon>Actinomycetes</taxon>
        <taxon>Glycomycetales</taxon>
        <taxon>Glycomycetaceae</taxon>
        <taxon>Glycomyces</taxon>
    </lineage>
</organism>
<gene>
    <name evidence="1" type="ORF">EIW28_23920</name>
</gene>
<name>A0A426URM1_9ACTN</name>